<organism evidence="1 2">
    <name type="scientific">Candidatus Eisenbergiella stercorigallinarum</name>
    <dbReference type="NCBI Taxonomy" id="2838557"/>
    <lineage>
        <taxon>Bacteria</taxon>
        <taxon>Bacillati</taxon>
        <taxon>Bacillota</taxon>
        <taxon>Clostridia</taxon>
        <taxon>Lachnospirales</taxon>
        <taxon>Lachnospiraceae</taxon>
        <taxon>Eisenbergiella</taxon>
    </lineage>
</organism>
<proteinExistence type="predicted"/>
<comment type="caution">
    <text evidence="1">The sequence shown here is derived from an EMBL/GenBank/DDBJ whole genome shotgun (WGS) entry which is preliminary data.</text>
</comment>
<name>A0A9D2QY42_9FIRM</name>
<protein>
    <submittedName>
        <fullName evidence="1">Uncharacterized protein</fullName>
    </submittedName>
</protein>
<reference evidence="1" key="2">
    <citation type="submission" date="2021-04" db="EMBL/GenBank/DDBJ databases">
        <authorList>
            <person name="Gilroy R."/>
        </authorList>
    </citation>
    <scope>NUCLEOTIDE SEQUENCE</scope>
    <source>
        <strain evidence="1">ChiHjej8B7-25341</strain>
    </source>
</reference>
<evidence type="ECO:0000313" key="2">
    <source>
        <dbReference type="Proteomes" id="UP000823851"/>
    </source>
</evidence>
<accession>A0A9D2QY42</accession>
<evidence type="ECO:0000313" key="1">
    <source>
        <dbReference type="EMBL" id="HJD31830.1"/>
    </source>
</evidence>
<gene>
    <name evidence="1" type="ORF">H9912_07800</name>
</gene>
<reference evidence="1" key="1">
    <citation type="journal article" date="2021" name="PeerJ">
        <title>Extensive microbial diversity within the chicken gut microbiome revealed by metagenomics and culture.</title>
        <authorList>
            <person name="Gilroy R."/>
            <person name="Ravi A."/>
            <person name="Getino M."/>
            <person name="Pursley I."/>
            <person name="Horton D.L."/>
            <person name="Alikhan N.F."/>
            <person name="Baker D."/>
            <person name="Gharbi K."/>
            <person name="Hall N."/>
            <person name="Watson M."/>
            <person name="Adriaenssens E.M."/>
            <person name="Foster-Nyarko E."/>
            <person name="Jarju S."/>
            <person name="Secka A."/>
            <person name="Antonio M."/>
            <person name="Oren A."/>
            <person name="Chaudhuri R.R."/>
            <person name="La Ragione R."/>
            <person name="Hildebrand F."/>
            <person name="Pallen M.J."/>
        </authorList>
    </citation>
    <scope>NUCLEOTIDE SEQUENCE</scope>
    <source>
        <strain evidence="1">ChiHjej8B7-25341</strain>
    </source>
</reference>
<dbReference type="Proteomes" id="UP000823851">
    <property type="component" value="Unassembled WGS sequence"/>
</dbReference>
<dbReference type="AlphaFoldDB" id="A0A9D2QY42"/>
<sequence>MDTHRELEDFSGVEYLGLNLSGRERMETVFKIYHTTVESSRTDIPILRPLQQRNMVRALNRIEDTVNGGKLRLEIGLANRTDENMRWLYRWLCEMYPGLGDKREDLNKLSELKCCELPGFQYAAMYFLGMILSAAPDGRTMADAVKLHYLLRDCEDPDKPGKNYTVHQDACLETLRNTGIKAFIQLYVVMEKLLGRVSAELWMAAVDYYRSGSEKYKIYLKEYQSDIYERLAEILRERGECGLAEIVLAYAEWVGQHKELEQYGLAVCLTGAGQWSVNFYH</sequence>
<dbReference type="EMBL" id="DWUW01000221">
    <property type="protein sequence ID" value="HJD31830.1"/>
    <property type="molecule type" value="Genomic_DNA"/>
</dbReference>